<comment type="caution">
    <text evidence="4">The sequence shown here is derived from an EMBL/GenBank/DDBJ whole genome shotgun (WGS) entry which is preliminary data.</text>
</comment>
<dbReference type="GO" id="GO:0004316">
    <property type="term" value="F:3-oxoacyl-[acyl-carrier-protein] reductase (NADPH) activity"/>
    <property type="evidence" value="ECO:0007669"/>
    <property type="project" value="UniProtKB-EC"/>
</dbReference>
<comment type="similarity">
    <text evidence="1">Belongs to the short-chain dehydrogenases/reductases (SDR) family.</text>
</comment>
<dbReference type="InterPro" id="IPR036291">
    <property type="entry name" value="NAD(P)-bd_dom_sf"/>
</dbReference>
<sequence>MSSPRAERPGPGGDPGRARLTLVTGSSRGIGLAVARALAGLGESVVVHGRTPESAESAAAKLAAETGAPVHAVHGDVADPAALAALMREIHHRHRRLDGLVINAGHHDAAMLGMHASAAVDRLFQVNAAGAVHTLQAATRLLRRGTDPAVVLVSSVLARRGAPGQAAYSAAKAALLGLTAAAAKELGPVGIRVNAVAPGFIRTDLLASLGDDGREERVRATPLGRLGEPADVAAAVAFLLSGSASFITGQVLGVDGGVVL</sequence>
<dbReference type="EC" id="1.1.1.100" evidence="4"/>
<evidence type="ECO:0000256" key="1">
    <source>
        <dbReference type="ARBA" id="ARBA00006484"/>
    </source>
</evidence>
<gene>
    <name evidence="4" type="ORF">HNP84_009108</name>
</gene>
<accession>A0A840PTV3</accession>
<dbReference type="PRINTS" id="PR00080">
    <property type="entry name" value="SDRFAMILY"/>
</dbReference>
<dbReference type="InterPro" id="IPR020904">
    <property type="entry name" value="Sc_DH/Rdtase_CS"/>
</dbReference>
<dbReference type="GO" id="GO:0032787">
    <property type="term" value="P:monocarboxylic acid metabolic process"/>
    <property type="evidence" value="ECO:0007669"/>
    <property type="project" value="UniProtKB-ARBA"/>
</dbReference>
<dbReference type="PRINTS" id="PR00081">
    <property type="entry name" value="GDHRDH"/>
</dbReference>
<evidence type="ECO:0000259" key="3">
    <source>
        <dbReference type="SMART" id="SM00822"/>
    </source>
</evidence>
<dbReference type="SUPFAM" id="SSF51735">
    <property type="entry name" value="NAD(P)-binding Rossmann-fold domains"/>
    <property type="match status" value="1"/>
</dbReference>
<dbReference type="FunFam" id="3.40.50.720:FF:000084">
    <property type="entry name" value="Short-chain dehydrogenase reductase"/>
    <property type="match status" value="1"/>
</dbReference>
<feature type="domain" description="Ketoreductase" evidence="3">
    <location>
        <begin position="19"/>
        <end position="199"/>
    </location>
</feature>
<dbReference type="InterPro" id="IPR050259">
    <property type="entry name" value="SDR"/>
</dbReference>
<keyword evidence="2 4" id="KW-0560">Oxidoreductase</keyword>
<name>A0A840PTV3_9ACTN</name>
<organism evidence="4 5">
    <name type="scientific">Thermocatellispora tengchongensis</name>
    <dbReference type="NCBI Taxonomy" id="1073253"/>
    <lineage>
        <taxon>Bacteria</taxon>
        <taxon>Bacillati</taxon>
        <taxon>Actinomycetota</taxon>
        <taxon>Actinomycetes</taxon>
        <taxon>Streptosporangiales</taxon>
        <taxon>Streptosporangiaceae</taxon>
        <taxon>Thermocatellispora</taxon>
    </lineage>
</organism>
<evidence type="ECO:0000256" key="2">
    <source>
        <dbReference type="ARBA" id="ARBA00023002"/>
    </source>
</evidence>
<dbReference type="Gene3D" id="3.40.50.720">
    <property type="entry name" value="NAD(P)-binding Rossmann-like Domain"/>
    <property type="match status" value="1"/>
</dbReference>
<evidence type="ECO:0000313" key="4">
    <source>
        <dbReference type="EMBL" id="MBB5139345.1"/>
    </source>
</evidence>
<dbReference type="InterPro" id="IPR002347">
    <property type="entry name" value="SDR_fam"/>
</dbReference>
<proteinExistence type="inferred from homology"/>
<dbReference type="Pfam" id="PF13561">
    <property type="entry name" value="adh_short_C2"/>
    <property type="match status" value="1"/>
</dbReference>
<dbReference type="InterPro" id="IPR057326">
    <property type="entry name" value="KR_dom"/>
</dbReference>
<dbReference type="PANTHER" id="PTHR42879:SF2">
    <property type="entry name" value="3-OXOACYL-[ACYL-CARRIER-PROTEIN] REDUCTASE FABG"/>
    <property type="match status" value="1"/>
</dbReference>
<dbReference type="Proteomes" id="UP000578449">
    <property type="component" value="Unassembled WGS sequence"/>
</dbReference>
<reference evidence="4 5" key="1">
    <citation type="submission" date="2020-08" db="EMBL/GenBank/DDBJ databases">
        <title>Genomic Encyclopedia of Type Strains, Phase IV (KMG-IV): sequencing the most valuable type-strain genomes for metagenomic binning, comparative biology and taxonomic classification.</title>
        <authorList>
            <person name="Goeker M."/>
        </authorList>
    </citation>
    <scope>NUCLEOTIDE SEQUENCE [LARGE SCALE GENOMIC DNA]</scope>
    <source>
        <strain evidence="4 5">DSM 45615</strain>
    </source>
</reference>
<dbReference type="PANTHER" id="PTHR42879">
    <property type="entry name" value="3-OXOACYL-(ACYL-CARRIER-PROTEIN) REDUCTASE"/>
    <property type="match status" value="1"/>
</dbReference>
<dbReference type="RefSeq" id="WP_312927107.1">
    <property type="nucleotide sequence ID" value="NZ_BAABIX010000029.1"/>
</dbReference>
<keyword evidence="5" id="KW-1185">Reference proteome</keyword>
<dbReference type="EMBL" id="JACHGN010000029">
    <property type="protein sequence ID" value="MBB5139345.1"/>
    <property type="molecule type" value="Genomic_DNA"/>
</dbReference>
<evidence type="ECO:0000313" key="5">
    <source>
        <dbReference type="Proteomes" id="UP000578449"/>
    </source>
</evidence>
<protein>
    <submittedName>
        <fullName evidence="4">3-oxoacyl-[acyl-carrier protein] reductase</fullName>
        <ecNumber evidence="4">1.1.1.100</ecNumber>
    </submittedName>
</protein>
<dbReference type="PROSITE" id="PS00061">
    <property type="entry name" value="ADH_SHORT"/>
    <property type="match status" value="1"/>
</dbReference>
<dbReference type="AlphaFoldDB" id="A0A840PTV3"/>
<dbReference type="SMART" id="SM00822">
    <property type="entry name" value="PKS_KR"/>
    <property type="match status" value="1"/>
</dbReference>